<organism evidence="1">
    <name type="scientific">marine sediment metagenome</name>
    <dbReference type="NCBI Taxonomy" id="412755"/>
    <lineage>
        <taxon>unclassified sequences</taxon>
        <taxon>metagenomes</taxon>
        <taxon>ecological metagenomes</taxon>
    </lineage>
</organism>
<comment type="caution">
    <text evidence="1">The sequence shown here is derived from an EMBL/GenBank/DDBJ whole genome shotgun (WGS) entry which is preliminary data.</text>
</comment>
<dbReference type="EMBL" id="LAZR01023343">
    <property type="protein sequence ID" value="KKL78820.1"/>
    <property type="molecule type" value="Genomic_DNA"/>
</dbReference>
<dbReference type="SUPFAM" id="SSF53335">
    <property type="entry name" value="S-adenosyl-L-methionine-dependent methyltransferases"/>
    <property type="match status" value="1"/>
</dbReference>
<accession>A0A0F9HAW4</accession>
<evidence type="ECO:0008006" key="2">
    <source>
        <dbReference type="Google" id="ProtNLM"/>
    </source>
</evidence>
<protein>
    <recommendedName>
        <fullName evidence="2">Methyltransferase type 11 domain-containing protein</fullName>
    </recommendedName>
</protein>
<name>A0A0F9HAW4_9ZZZZ</name>
<reference evidence="1" key="1">
    <citation type="journal article" date="2015" name="Nature">
        <title>Complex archaea that bridge the gap between prokaryotes and eukaryotes.</title>
        <authorList>
            <person name="Spang A."/>
            <person name="Saw J.H."/>
            <person name="Jorgensen S.L."/>
            <person name="Zaremba-Niedzwiedzka K."/>
            <person name="Martijn J."/>
            <person name="Lind A.E."/>
            <person name="van Eijk R."/>
            <person name="Schleper C."/>
            <person name="Guy L."/>
            <person name="Ettema T.J."/>
        </authorList>
    </citation>
    <scope>NUCLEOTIDE SEQUENCE</scope>
</reference>
<gene>
    <name evidence="1" type="ORF">LCGC14_2021050</name>
</gene>
<evidence type="ECO:0000313" key="1">
    <source>
        <dbReference type="EMBL" id="KKL78820.1"/>
    </source>
</evidence>
<dbReference type="Gene3D" id="3.40.50.150">
    <property type="entry name" value="Vaccinia Virus protein VP39"/>
    <property type="match status" value="1"/>
</dbReference>
<proteinExistence type="predicted"/>
<dbReference type="AlphaFoldDB" id="A0A0F9HAW4"/>
<sequence length="206" mass="24352">MKIVCITHKCEKQIMLKPITQLPSKKTWIDRGILKYLIKEFKVSSILDIGCGRGGLYKECIKLGVKKWVGIEGDKRAHRHNKEIILHDYRTGLSPINDIYDLGWCIEFLEHLEERYIKNVLPDLLRCKYLLCTTHPPPRKPRLKKKMSNNWHVNEQPTSYWIELLTKHGLTHSDEYLLKIKESGNAPRRKHWVKRHGMFFINESLL</sequence>
<dbReference type="InterPro" id="IPR029063">
    <property type="entry name" value="SAM-dependent_MTases_sf"/>
</dbReference>